<keyword evidence="1" id="KW-1133">Transmembrane helix</keyword>
<keyword evidence="3" id="KW-1185">Reference proteome</keyword>
<organism evidence="2 3">
    <name type="scientific">Brevundimonas vitisensis</name>
    <dbReference type="NCBI Taxonomy" id="2800818"/>
    <lineage>
        <taxon>Bacteria</taxon>
        <taxon>Pseudomonadati</taxon>
        <taxon>Pseudomonadota</taxon>
        <taxon>Alphaproteobacteria</taxon>
        <taxon>Caulobacterales</taxon>
        <taxon>Caulobacteraceae</taxon>
        <taxon>Brevundimonas</taxon>
    </lineage>
</organism>
<evidence type="ECO:0000256" key="1">
    <source>
        <dbReference type="SAM" id="Phobius"/>
    </source>
</evidence>
<keyword evidence="1" id="KW-0812">Transmembrane</keyword>
<dbReference type="Proteomes" id="UP000595448">
    <property type="component" value="Chromosome"/>
</dbReference>
<name>A0ABX7BQP1_9CAUL</name>
<evidence type="ECO:0000313" key="2">
    <source>
        <dbReference type="EMBL" id="QQQ19033.1"/>
    </source>
</evidence>
<evidence type="ECO:0000313" key="3">
    <source>
        <dbReference type="Proteomes" id="UP000595448"/>
    </source>
</evidence>
<feature type="transmembrane region" description="Helical" evidence="1">
    <location>
        <begin position="35"/>
        <end position="51"/>
    </location>
</feature>
<feature type="transmembrane region" description="Helical" evidence="1">
    <location>
        <begin position="96"/>
        <end position="115"/>
    </location>
</feature>
<proteinExistence type="predicted"/>
<feature type="transmembrane region" description="Helical" evidence="1">
    <location>
        <begin position="71"/>
        <end position="90"/>
    </location>
</feature>
<protein>
    <submittedName>
        <fullName evidence="2">Ammonium transporter</fullName>
    </submittedName>
</protein>
<reference evidence="2 3" key="1">
    <citation type="submission" date="2021-01" db="EMBL/GenBank/DDBJ databases">
        <title>Brevundimonas vitis sp. nov., an bacterium isolated from grape (Vitis vinifera).</title>
        <authorList>
            <person name="Jiang L."/>
            <person name="Lee J."/>
        </authorList>
    </citation>
    <scope>NUCLEOTIDE SEQUENCE [LARGE SCALE GENOMIC DNA]</scope>
    <source>
        <strain evidence="2 3">GRTSA-9</strain>
    </source>
</reference>
<dbReference type="EMBL" id="CP067977">
    <property type="protein sequence ID" value="QQQ19033.1"/>
    <property type="molecule type" value="Genomic_DNA"/>
</dbReference>
<dbReference type="RefSeq" id="WP_201103387.1">
    <property type="nucleotide sequence ID" value="NZ_CP067977.1"/>
</dbReference>
<accession>A0ABX7BQP1</accession>
<gene>
    <name evidence="2" type="ORF">JIP62_02570</name>
</gene>
<keyword evidence="1" id="KW-0472">Membrane</keyword>
<sequence>MNKELVGSLAWGGGILVLALIASFARQQGYIDQDTTTRIVLGATGLMIAWFGNRMPKIFVPGAGARQARRVAGWSLALSGLVYAALWAFAPFQVALIGGCGAVIAGMVVTFGYCFSLRSRLAA</sequence>